<comment type="caution">
    <text evidence="3">The sequence shown here is derived from an EMBL/GenBank/DDBJ whole genome shotgun (WGS) entry which is preliminary data.</text>
</comment>
<dbReference type="AlphaFoldDB" id="A0A9W8IRE3"/>
<dbReference type="EMBL" id="JANBPK010001612">
    <property type="protein sequence ID" value="KAJ2921390.1"/>
    <property type="molecule type" value="Genomic_DNA"/>
</dbReference>
<evidence type="ECO:0000313" key="3">
    <source>
        <dbReference type="EMBL" id="KAJ2921390.1"/>
    </source>
</evidence>
<feature type="non-terminal residue" evidence="3">
    <location>
        <position position="1"/>
    </location>
</feature>
<dbReference type="NCBIfam" id="TIGR02231">
    <property type="entry name" value="mucoidy inhibitor MuiA family protein"/>
    <property type="match status" value="1"/>
</dbReference>
<dbReference type="Pfam" id="PF13598">
    <property type="entry name" value="DUF4139"/>
    <property type="match status" value="1"/>
</dbReference>
<proteinExistence type="predicted"/>
<protein>
    <recommendedName>
        <fullName evidence="5">DUF4139 domain-containing protein</fullName>
    </recommendedName>
</protein>
<dbReference type="Proteomes" id="UP001140091">
    <property type="component" value="Unassembled WGS sequence"/>
</dbReference>
<dbReference type="InterPro" id="IPR011935">
    <property type="entry name" value="CHP02231"/>
</dbReference>
<keyword evidence="4" id="KW-1185">Reference proteome</keyword>
<evidence type="ECO:0000259" key="2">
    <source>
        <dbReference type="Pfam" id="PF13600"/>
    </source>
</evidence>
<dbReference type="InterPro" id="IPR037291">
    <property type="entry name" value="DUF4139"/>
</dbReference>
<dbReference type="InterPro" id="IPR025554">
    <property type="entry name" value="DUF4140"/>
</dbReference>
<organism evidence="3 4">
    <name type="scientific">Candolleomyces eurysporus</name>
    <dbReference type="NCBI Taxonomy" id="2828524"/>
    <lineage>
        <taxon>Eukaryota</taxon>
        <taxon>Fungi</taxon>
        <taxon>Dikarya</taxon>
        <taxon>Basidiomycota</taxon>
        <taxon>Agaricomycotina</taxon>
        <taxon>Agaricomycetes</taxon>
        <taxon>Agaricomycetidae</taxon>
        <taxon>Agaricales</taxon>
        <taxon>Agaricineae</taxon>
        <taxon>Psathyrellaceae</taxon>
        <taxon>Candolleomyces</taxon>
    </lineage>
</organism>
<gene>
    <name evidence="3" type="ORF">H1R20_g15701</name>
</gene>
<evidence type="ECO:0000259" key="1">
    <source>
        <dbReference type="Pfam" id="PF13598"/>
    </source>
</evidence>
<dbReference type="OrthoDB" id="10068793at2759"/>
<evidence type="ECO:0000313" key="4">
    <source>
        <dbReference type="Proteomes" id="UP001140091"/>
    </source>
</evidence>
<dbReference type="PANTHER" id="PTHR31005">
    <property type="entry name" value="DUF4139 DOMAIN-CONTAINING PROTEIN"/>
    <property type="match status" value="1"/>
</dbReference>
<reference evidence="3" key="1">
    <citation type="submission" date="2022-06" db="EMBL/GenBank/DDBJ databases">
        <title>Genome Sequence of Candolleomyces eurysporus.</title>
        <authorList>
            <person name="Buettner E."/>
        </authorList>
    </citation>
    <scope>NUCLEOTIDE SEQUENCE</scope>
    <source>
        <strain evidence="3">VTCC 930004</strain>
    </source>
</reference>
<feature type="domain" description="DUF4140" evidence="2">
    <location>
        <begin position="32"/>
        <end position="136"/>
    </location>
</feature>
<evidence type="ECO:0008006" key="5">
    <source>
        <dbReference type="Google" id="ProtNLM"/>
    </source>
</evidence>
<feature type="domain" description="DUF4139" evidence="1">
    <location>
        <begin position="218"/>
        <end position="276"/>
    </location>
</feature>
<dbReference type="PANTHER" id="PTHR31005:SF8">
    <property type="entry name" value="DUF4139 DOMAIN-CONTAINING PROTEIN"/>
    <property type="match status" value="1"/>
</dbReference>
<name>A0A9W8IRE3_9AGAR</name>
<dbReference type="Pfam" id="PF13600">
    <property type="entry name" value="DUF4140"/>
    <property type="match status" value="1"/>
</dbReference>
<accession>A0A9W8IRE3</accession>
<sequence length="334" mass="36756">MATSTSAKSVVTLPQQNVVELTSSEDSKIVGVAVYSHRAEVTRTFNLALTSGQNQVEISGLPTLLIQDSLRVQGKGTGIIQNVTISQKSPPPRSELDSKHLEKSDEIKPLWLKKLELEQAIERNDQSKNTLKKYMDSLASPGAIPFSKVVETTSEYDTAVTELQKKGNVLTEELEVVAKALSEKKRALRNAAKTKWDENLTVKVSIQILAEVEGEIELSLVYAVSNTSWSPRYDIRVDTHSKDKSISLVYKANITQMSGEDWTDVSLTLETASSSSFVYSDPYGDPYDDPYDASGLRSPTNNHIPRSTFELEVELKVKDAIAITPADNTGPANH</sequence>